<sequence length="95" mass="10765">MKNGRGVMQFARVYTLMDFVKCQPLNFKGTGGVVGTVGFVAAICDDMKVFMKLDDGSVIFQERLLIMELIVELDCEETMIRLILLEISRSYSLVY</sequence>
<comment type="caution">
    <text evidence="1">The sequence shown here is derived from an EMBL/GenBank/DDBJ whole genome shotgun (WGS) entry which is preliminary data.</text>
</comment>
<organism evidence="1 2">
    <name type="scientific">Tanacetum coccineum</name>
    <dbReference type="NCBI Taxonomy" id="301880"/>
    <lineage>
        <taxon>Eukaryota</taxon>
        <taxon>Viridiplantae</taxon>
        <taxon>Streptophyta</taxon>
        <taxon>Embryophyta</taxon>
        <taxon>Tracheophyta</taxon>
        <taxon>Spermatophyta</taxon>
        <taxon>Magnoliopsida</taxon>
        <taxon>eudicotyledons</taxon>
        <taxon>Gunneridae</taxon>
        <taxon>Pentapetalae</taxon>
        <taxon>asterids</taxon>
        <taxon>campanulids</taxon>
        <taxon>Asterales</taxon>
        <taxon>Asteraceae</taxon>
        <taxon>Asteroideae</taxon>
        <taxon>Anthemideae</taxon>
        <taxon>Anthemidinae</taxon>
        <taxon>Tanacetum</taxon>
    </lineage>
</organism>
<reference evidence="1" key="1">
    <citation type="journal article" date="2022" name="Int. J. Mol. Sci.">
        <title>Draft Genome of Tanacetum Coccineum: Genomic Comparison of Closely Related Tanacetum-Family Plants.</title>
        <authorList>
            <person name="Yamashiro T."/>
            <person name="Shiraishi A."/>
            <person name="Nakayama K."/>
            <person name="Satake H."/>
        </authorList>
    </citation>
    <scope>NUCLEOTIDE SEQUENCE</scope>
</reference>
<evidence type="ECO:0000313" key="1">
    <source>
        <dbReference type="EMBL" id="GJU05950.1"/>
    </source>
</evidence>
<dbReference type="EMBL" id="BQNB010021393">
    <property type="protein sequence ID" value="GJU05950.1"/>
    <property type="molecule type" value="Genomic_DNA"/>
</dbReference>
<dbReference type="Proteomes" id="UP001151760">
    <property type="component" value="Unassembled WGS sequence"/>
</dbReference>
<protein>
    <submittedName>
        <fullName evidence="1">Uncharacterized protein</fullName>
    </submittedName>
</protein>
<evidence type="ECO:0000313" key="2">
    <source>
        <dbReference type="Proteomes" id="UP001151760"/>
    </source>
</evidence>
<keyword evidence="2" id="KW-1185">Reference proteome</keyword>
<gene>
    <name evidence="1" type="ORF">Tco_1122380</name>
</gene>
<name>A0ABQ5J1T8_9ASTR</name>
<reference evidence="1" key="2">
    <citation type="submission" date="2022-01" db="EMBL/GenBank/DDBJ databases">
        <authorList>
            <person name="Yamashiro T."/>
            <person name="Shiraishi A."/>
            <person name="Satake H."/>
            <person name="Nakayama K."/>
        </authorList>
    </citation>
    <scope>NUCLEOTIDE SEQUENCE</scope>
</reference>
<accession>A0ABQ5J1T8</accession>
<proteinExistence type="predicted"/>